<keyword evidence="1" id="KW-1133">Transmembrane helix</keyword>
<keyword evidence="1" id="KW-0472">Membrane</keyword>
<sequence length="503" mass="55436">MEPEVKPKSKKGLFWVILILIILVIVGAGIWFGYSALKKVVTPQTSNTEDLEDTYKGVIDVKTAKIDESKSVKKTFGTDGGTLSTVSADGTLYTLTVPSDALILPAEVIMSPLTESPVKGFENPKAGFGVYLSGGFKFNRQAYLTIQPNTPIPVVGQTGAVKWGRCNIASRGYDPEICAGNKKVPFVGGVEPGKVVVLAINETDYKLVLLSPTVPTGEANVYNAEIWRPGAYFGDKIDKKMANELAIKTFSDDYNYSNATEVLMHLLTLGGDLKPFNERIAKFARAEGSYPRETFEGAIILLSQGDKDGYKERIEDFKKTIDKNFKDIRSSFMPPARYVALMNQLSVARKTASLFFKIALAGDDPNVWPDTLPDYDENARDDIDGSNYEDEMRQRTNQSLRNDITSRTRSCSEKMEAIEALEGLGTMDANDETAVRQIIKECADQCKTLEECEGVGDKNDNHGNDPDALAAVNYRITAFLEKGIDCTAETKKTLENYGQNFCK</sequence>
<name>A0A0G0KFR3_9BACT</name>
<reference evidence="2 3" key="1">
    <citation type="journal article" date="2015" name="Nature">
        <title>rRNA introns, odd ribosomes, and small enigmatic genomes across a large radiation of phyla.</title>
        <authorList>
            <person name="Brown C.T."/>
            <person name="Hug L.A."/>
            <person name="Thomas B.C."/>
            <person name="Sharon I."/>
            <person name="Castelle C.J."/>
            <person name="Singh A."/>
            <person name="Wilkins M.J."/>
            <person name="Williams K.H."/>
            <person name="Banfield J.F."/>
        </authorList>
    </citation>
    <scope>NUCLEOTIDE SEQUENCE [LARGE SCALE GENOMIC DNA]</scope>
</reference>
<dbReference type="EMBL" id="LBUX01000007">
    <property type="protein sequence ID" value="KKQ74325.1"/>
    <property type="molecule type" value="Genomic_DNA"/>
</dbReference>
<proteinExistence type="predicted"/>
<dbReference type="AlphaFoldDB" id="A0A0G0KFR3"/>
<protein>
    <submittedName>
        <fullName evidence="2">Uncharacterized protein</fullName>
    </submittedName>
</protein>
<evidence type="ECO:0000313" key="3">
    <source>
        <dbReference type="Proteomes" id="UP000034498"/>
    </source>
</evidence>
<dbReference type="Proteomes" id="UP000034498">
    <property type="component" value="Unassembled WGS sequence"/>
</dbReference>
<evidence type="ECO:0000313" key="2">
    <source>
        <dbReference type="EMBL" id="KKQ74325.1"/>
    </source>
</evidence>
<accession>A0A0G0KFR3</accession>
<feature type="transmembrane region" description="Helical" evidence="1">
    <location>
        <begin position="12"/>
        <end position="34"/>
    </location>
</feature>
<keyword evidence="1" id="KW-0812">Transmembrane</keyword>
<gene>
    <name evidence="2" type="ORF">US94_C0007G0002</name>
</gene>
<evidence type="ECO:0000256" key="1">
    <source>
        <dbReference type="SAM" id="Phobius"/>
    </source>
</evidence>
<comment type="caution">
    <text evidence="2">The sequence shown here is derived from an EMBL/GenBank/DDBJ whole genome shotgun (WGS) entry which is preliminary data.</text>
</comment>
<organism evidence="2 3">
    <name type="scientific">Berkelbacteria bacterium GW2011_GWB1_38_5</name>
    <dbReference type="NCBI Taxonomy" id="1618336"/>
    <lineage>
        <taxon>Bacteria</taxon>
        <taxon>Candidatus Berkelbacteria</taxon>
    </lineage>
</organism>